<gene>
    <name evidence="3" type="ORF">Hgul01_01543</name>
</gene>
<dbReference type="InterPro" id="IPR006675">
    <property type="entry name" value="HDIG_dom"/>
</dbReference>
<dbReference type="SMART" id="SM00471">
    <property type="entry name" value="HDc"/>
    <property type="match status" value="1"/>
</dbReference>
<evidence type="ECO:0000259" key="2">
    <source>
        <dbReference type="PROSITE" id="PS51832"/>
    </source>
</evidence>
<dbReference type="Gene3D" id="1.10.3210.10">
    <property type="entry name" value="Hypothetical protein af1432"/>
    <property type="match status" value="1"/>
</dbReference>
<evidence type="ECO:0000313" key="3">
    <source>
        <dbReference type="EMBL" id="GAA5527750.1"/>
    </source>
</evidence>
<dbReference type="RefSeq" id="WP_345721366.1">
    <property type="nucleotide sequence ID" value="NZ_BAABRU010000004.1"/>
</dbReference>
<feature type="domain" description="HD-GYP" evidence="2">
    <location>
        <begin position="23"/>
        <end position="210"/>
    </location>
</feature>
<dbReference type="InterPro" id="IPR006674">
    <property type="entry name" value="HD_domain"/>
</dbReference>
<accession>A0ABP9WX15</accession>
<dbReference type="EMBL" id="BAABRU010000004">
    <property type="protein sequence ID" value="GAA5527750.1"/>
    <property type="molecule type" value="Genomic_DNA"/>
</dbReference>
<name>A0ABP9WX15_9CHLR</name>
<sequence>MDTTTFPEFWHSIPRDIAALMPNSPELAYDAHLILNSIARHSHELYQHSLRVGHMAWHMSHSLGLPTYERQQIWLAALLHDCGKTRMPRSLLFRPAANSPVWEVALYQQHVNEGIEVLRAYPTLHLLIPLVAEHHERIDGTGFPRGSKYPARSAQIVALANTLDHLRTQPNSLSPNLQGLIDQAIDQDWDSAVAATALSAWQQTKLAEVG</sequence>
<dbReference type="Pfam" id="PF13487">
    <property type="entry name" value="HD_5"/>
    <property type="match status" value="1"/>
</dbReference>
<dbReference type="NCBIfam" id="TIGR00277">
    <property type="entry name" value="HDIG"/>
    <property type="match status" value="1"/>
</dbReference>
<protein>
    <recommendedName>
        <fullName evidence="5">Metal dependent phosphohydrolase</fullName>
    </recommendedName>
</protein>
<dbReference type="PROSITE" id="PS51831">
    <property type="entry name" value="HD"/>
    <property type="match status" value="1"/>
</dbReference>
<dbReference type="Proteomes" id="UP001428290">
    <property type="component" value="Unassembled WGS sequence"/>
</dbReference>
<dbReference type="InterPro" id="IPR003607">
    <property type="entry name" value="HD/PDEase_dom"/>
</dbReference>
<dbReference type="SUPFAM" id="SSF109604">
    <property type="entry name" value="HD-domain/PDEase-like"/>
    <property type="match status" value="1"/>
</dbReference>
<organism evidence="3 4">
    <name type="scientific">Herpetosiphon gulosus</name>
    <dbReference type="NCBI Taxonomy" id="1973496"/>
    <lineage>
        <taxon>Bacteria</taxon>
        <taxon>Bacillati</taxon>
        <taxon>Chloroflexota</taxon>
        <taxon>Chloroflexia</taxon>
        <taxon>Herpetosiphonales</taxon>
        <taxon>Herpetosiphonaceae</taxon>
        <taxon>Herpetosiphon</taxon>
    </lineage>
</organism>
<dbReference type="PANTHER" id="PTHR43155:SF2">
    <property type="entry name" value="CYCLIC DI-GMP PHOSPHODIESTERASE PA4108"/>
    <property type="match status" value="1"/>
</dbReference>
<dbReference type="CDD" id="cd00077">
    <property type="entry name" value="HDc"/>
    <property type="match status" value="1"/>
</dbReference>
<evidence type="ECO:0000313" key="4">
    <source>
        <dbReference type="Proteomes" id="UP001428290"/>
    </source>
</evidence>
<dbReference type="PROSITE" id="PS51832">
    <property type="entry name" value="HD_GYP"/>
    <property type="match status" value="1"/>
</dbReference>
<keyword evidence="4" id="KW-1185">Reference proteome</keyword>
<dbReference type="PANTHER" id="PTHR43155">
    <property type="entry name" value="CYCLIC DI-GMP PHOSPHODIESTERASE PA4108-RELATED"/>
    <property type="match status" value="1"/>
</dbReference>
<proteinExistence type="predicted"/>
<comment type="caution">
    <text evidence="3">The sequence shown here is derived from an EMBL/GenBank/DDBJ whole genome shotgun (WGS) entry which is preliminary data.</text>
</comment>
<dbReference type="InterPro" id="IPR037522">
    <property type="entry name" value="HD_GYP_dom"/>
</dbReference>
<evidence type="ECO:0008006" key="5">
    <source>
        <dbReference type="Google" id="ProtNLM"/>
    </source>
</evidence>
<feature type="domain" description="HD" evidence="1">
    <location>
        <begin position="45"/>
        <end position="166"/>
    </location>
</feature>
<reference evidence="3 4" key="1">
    <citation type="submission" date="2024-02" db="EMBL/GenBank/DDBJ databases">
        <title>Herpetosiphon gulosus NBRC 112829.</title>
        <authorList>
            <person name="Ichikawa N."/>
            <person name="Katano-Makiyama Y."/>
            <person name="Hidaka K."/>
        </authorList>
    </citation>
    <scope>NUCLEOTIDE SEQUENCE [LARGE SCALE GENOMIC DNA]</scope>
    <source>
        <strain evidence="3 4">NBRC 112829</strain>
    </source>
</reference>
<evidence type="ECO:0000259" key="1">
    <source>
        <dbReference type="PROSITE" id="PS51831"/>
    </source>
</evidence>